<dbReference type="GO" id="GO:0005829">
    <property type="term" value="C:cytosol"/>
    <property type="evidence" value="ECO:0007669"/>
    <property type="project" value="UniProtKB-SubCell"/>
</dbReference>
<keyword evidence="3" id="KW-1185">Reference proteome</keyword>
<sequence length="132" mass="15098">MAHGEVRPLDTLDELLAFTEPQPCIVEAMREVKRGDGQGPRIMFCHDMMGGYLEDRFIHGCDKPHAYRFHHWQLIDSFVYYAHHLVTIPPPGWISAGHKHGVKVLVTGRTKVTALVSESPWEKRARFLDTAH</sequence>
<protein>
    <recommendedName>
        <fullName evidence="1">Cytosolic endo-beta-N-acetylglucosaminidase TIM barrel domain-containing protein</fullName>
    </recommendedName>
</protein>
<dbReference type="Pfam" id="PF03644">
    <property type="entry name" value="Glyco_hydro_85"/>
    <property type="match status" value="1"/>
</dbReference>
<dbReference type="GO" id="GO:0033925">
    <property type="term" value="F:mannosyl-glycoprotein endo-beta-N-acetylglucosaminidase activity"/>
    <property type="evidence" value="ECO:0007669"/>
    <property type="project" value="UniProtKB-EC"/>
</dbReference>
<organism evidence="2 3">
    <name type="scientific">Rhipicephalus microplus</name>
    <name type="common">Cattle tick</name>
    <name type="synonym">Boophilus microplus</name>
    <dbReference type="NCBI Taxonomy" id="6941"/>
    <lineage>
        <taxon>Eukaryota</taxon>
        <taxon>Metazoa</taxon>
        <taxon>Ecdysozoa</taxon>
        <taxon>Arthropoda</taxon>
        <taxon>Chelicerata</taxon>
        <taxon>Arachnida</taxon>
        <taxon>Acari</taxon>
        <taxon>Parasitiformes</taxon>
        <taxon>Ixodida</taxon>
        <taxon>Ixodoidea</taxon>
        <taxon>Ixodidae</taxon>
        <taxon>Rhipicephalinae</taxon>
        <taxon>Rhipicephalus</taxon>
        <taxon>Boophilus</taxon>
    </lineage>
</organism>
<evidence type="ECO:0000313" key="3">
    <source>
        <dbReference type="Proteomes" id="UP000821866"/>
    </source>
</evidence>
<dbReference type="PANTHER" id="PTHR13246">
    <property type="entry name" value="ENDO BETA N-ACETYLGLUCOSAMINIDASE"/>
    <property type="match status" value="1"/>
</dbReference>
<proteinExistence type="predicted"/>
<comment type="caution">
    <text evidence="2">The sequence shown here is derived from an EMBL/GenBank/DDBJ whole genome shotgun (WGS) entry which is preliminary data.</text>
</comment>
<dbReference type="PANTHER" id="PTHR13246:SF1">
    <property type="entry name" value="CYTOSOLIC ENDO-BETA-N-ACETYLGLUCOSAMINIDASE"/>
    <property type="match status" value="1"/>
</dbReference>
<dbReference type="VEuPathDB" id="VectorBase:LOC119178677"/>
<reference evidence="2" key="2">
    <citation type="submission" date="2021-09" db="EMBL/GenBank/DDBJ databases">
        <authorList>
            <person name="Jia N."/>
            <person name="Wang J."/>
            <person name="Shi W."/>
            <person name="Du L."/>
            <person name="Sun Y."/>
            <person name="Zhan W."/>
            <person name="Jiang J."/>
            <person name="Wang Q."/>
            <person name="Zhang B."/>
            <person name="Ji P."/>
            <person name="Sakyi L.B."/>
            <person name="Cui X."/>
            <person name="Yuan T."/>
            <person name="Jiang B."/>
            <person name="Yang W."/>
            <person name="Lam T.T.-Y."/>
            <person name="Chang Q."/>
            <person name="Ding S."/>
            <person name="Wang X."/>
            <person name="Zhu J."/>
            <person name="Ruan X."/>
            <person name="Zhao L."/>
            <person name="Wei J."/>
            <person name="Que T."/>
            <person name="Du C."/>
            <person name="Cheng J."/>
            <person name="Dai P."/>
            <person name="Han X."/>
            <person name="Huang E."/>
            <person name="Gao Y."/>
            <person name="Liu J."/>
            <person name="Shao H."/>
            <person name="Ye R."/>
            <person name="Li L."/>
            <person name="Wei W."/>
            <person name="Wang X."/>
            <person name="Wang C."/>
            <person name="Huo Q."/>
            <person name="Li W."/>
            <person name="Guo W."/>
            <person name="Chen H."/>
            <person name="Chen S."/>
            <person name="Zhou L."/>
            <person name="Zhou L."/>
            <person name="Ni X."/>
            <person name="Tian J."/>
            <person name="Zhou Y."/>
            <person name="Sheng Y."/>
            <person name="Liu T."/>
            <person name="Pan Y."/>
            <person name="Xia L."/>
            <person name="Li J."/>
            <person name="Zhao F."/>
            <person name="Cao W."/>
        </authorList>
    </citation>
    <scope>NUCLEOTIDE SEQUENCE</scope>
    <source>
        <strain evidence="2">Rmic-2018</strain>
        <tissue evidence="2">Larvae</tissue>
    </source>
</reference>
<dbReference type="InterPro" id="IPR005201">
    <property type="entry name" value="TIM_ENGase"/>
</dbReference>
<dbReference type="InterPro" id="IPR032979">
    <property type="entry name" value="ENGase"/>
</dbReference>
<dbReference type="Gene3D" id="3.20.20.80">
    <property type="entry name" value="Glycosidases"/>
    <property type="match status" value="1"/>
</dbReference>
<gene>
    <name evidence="2" type="ORF">HPB51_000191</name>
</gene>
<feature type="domain" description="Cytosolic endo-beta-N-acetylglucosaminidase TIM barrel" evidence="1">
    <location>
        <begin position="52"/>
        <end position="108"/>
    </location>
</feature>
<evidence type="ECO:0000259" key="1">
    <source>
        <dbReference type="Pfam" id="PF03644"/>
    </source>
</evidence>
<dbReference type="Proteomes" id="UP000821866">
    <property type="component" value="Chromosome 1"/>
</dbReference>
<name>A0A9J6EVB0_RHIMP</name>
<dbReference type="EMBL" id="JABSTU010000001">
    <property type="protein sequence ID" value="KAH8038250.1"/>
    <property type="molecule type" value="Genomic_DNA"/>
</dbReference>
<accession>A0A9J6EVB0</accession>
<dbReference type="AlphaFoldDB" id="A0A9J6EVB0"/>
<reference evidence="2" key="1">
    <citation type="journal article" date="2020" name="Cell">
        <title>Large-Scale Comparative Analyses of Tick Genomes Elucidate Their Genetic Diversity and Vector Capacities.</title>
        <authorList>
            <consortium name="Tick Genome and Microbiome Consortium (TIGMIC)"/>
            <person name="Jia N."/>
            <person name="Wang J."/>
            <person name="Shi W."/>
            <person name="Du L."/>
            <person name="Sun Y."/>
            <person name="Zhan W."/>
            <person name="Jiang J.F."/>
            <person name="Wang Q."/>
            <person name="Zhang B."/>
            <person name="Ji P."/>
            <person name="Bell-Sakyi L."/>
            <person name="Cui X.M."/>
            <person name="Yuan T.T."/>
            <person name="Jiang B.G."/>
            <person name="Yang W.F."/>
            <person name="Lam T.T."/>
            <person name="Chang Q.C."/>
            <person name="Ding S.J."/>
            <person name="Wang X.J."/>
            <person name="Zhu J.G."/>
            <person name="Ruan X.D."/>
            <person name="Zhao L."/>
            <person name="Wei J.T."/>
            <person name="Ye R.Z."/>
            <person name="Que T.C."/>
            <person name="Du C.H."/>
            <person name="Zhou Y.H."/>
            <person name="Cheng J.X."/>
            <person name="Dai P.F."/>
            <person name="Guo W.B."/>
            <person name="Han X.H."/>
            <person name="Huang E.J."/>
            <person name="Li L.F."/>
            <person name="Wei W."/>
            <person name="Gao Y.C."/>
            <person name="Liu J.Z."/>
            <person name="Shao H.Z."/>
            <person name="Wang X."/>
            <person name="Wang C.C."/>
            <person name="Yang T.C."/>
            <person name="Huo Q.B."/>
            <person name="Li W."/>
            <person name="Chen H.Y."/>
            <person name="Chen S.E."/>
            <person name="Zhou L.G."/>
            <person name="Ni X.B."/>
            <person name="Tian J.H."/>
            <person name="Sheng Y."/>
            <person name="Liu T."/>
            <person name="Pan Y.S."/>
            <person name="Xia L.Y."/>
            <person name="Li J."/>
            <person name="Zhao F."/>
            <person name="Cao W.C."/>
        </authorList>
    </citation>
    <scope>NUCLEOTIDE SEQUENCE</scope>
    <source>
        <strain evidence="2">Rmic-2018</strain>
    </source>
</reference>
<evidence type="ECO:0000313" key="2">
    <source>
        <dbReference type="EMBL" id="KAH8038250.1"/>
    </source>
</evidence>